<organism evidence="3 4">
    <name type="scientific">Chitinophaga silvatica</name>
    <dbReference type="NCBI Taxonomy" id="2282649"/>
    <lineage>
        <taxon>Bacteria</taxon>
        <taxon>Pseudomonadati</taxon>
        <taxon>Bacteroidota</taxon>
        <taxon>Chitinophagia</taxon>
        <taxon>Chitinophagales</taxon>
        <taxon>Chitinophagaceae</taxon>
        <taxon>Chitinophaga</taxon>
    </lineage>
</organism>
<comment type="caution">
    <text evidence="3">The sequence shown here is derived from an EMBL/GenBank/DDBJ whole genome shotgun (WGS) entry which is preliminary data.</text>
</comment>
<dbReference type="InterPro" id="IPR025371">
    <property type="entry name" value="BT_3044-like_C"/>
</dbReference>
<dbReference type="Gene3D" id="2.60.40.1740">
    <property type="entry name" value="hypothetical protein (bacova_03559)"/>
    <property type="match status" value="1"/>
</dbReference>
<dbReference type="PROSITE" id="PS51257">
    <property type="entry name" value="PROKAR_LIPOPROTEIN"/>
    <property type="match status" value="1"/>
</dbReference>
<name>A0A3E1YHH6_9BACT</name>
<evidence type="ECO:0000313" key="3">
    <source>
        <dbReference type="EMBL" id="RFS26680.1"/>
    </source>
</evidence>
<dbReference type="InterPro" id="IPR032509">
    <property type="entry name" value="DUF4973"/>
</dbReference>
<feature type="domain" description="BT-3044-like C-terminal" evidence="1">
    <location>
        <begin position="161"/>
        <end position="301"/>
    </location>
</feature>
<feature type="domain" description="DUF4973" evidence="2">
    <location>
        <begin position="23"/>
        <end position="147"/>
    </location>
</feature>
<evidence type="ECO:0000259" key="2">
    <source>
        <dbReference type="Pfam" id="PF16343"/>
    </source>
</evidence>
<dbReference type="RefSeq" id="WP_116973871.1">
    <property type="nucleotide sequence ID" value="NZ_QPMM01000001.1"/>
</dbReference>
<gene>
    <name evidence="3" type="ORF">DVR12_02515</name>
</gene>
<dbReference type="Gene3D" id="2.40.128.440">
    <property type="entry name" value="Uncharacterised protein PF14274, DUF4361"/>
    <property type="match status" value="1"/>
</dbReference>
<dbReference type="Pfam" id="PF16343">
    <property type="entry name" value="DUF4973"/>
    <property type="match status" value="1"/>
</dbReference>
<dbReference type="Pfam" id="PF14274">
    <property type="entry name" value="BT_3044-like_C"/>
    <property type="match status" value="1"/>
</dbReference>
<accession>A0A3E1YHH6</accession>
<dbReference type="EMBL" id="QPMM01000001">
    <property type="protein sequence ID" value="RFS26680.1"/>
    <property type="molecule type" value="Genomic_DNA"/>
</dbReference>
<dbReference type="AlphaFoldDB" id="A0A3E1YHH6"/>
<dbReference type="OrthoDB" id="628107at2"/>
<dbReference type="Proteomes" id="UP000260644">
    <property type="component" value="Unassembled WGS sequence"/>
</dbReference>
<evidence type="ECO:0000259" key="1">
    <source>
        <dbReference type="Pfam" id="PF14274"/>
    </source>
</evidence>
<sequence>MKRIYYLTGLLLVTIISACNKEWENELFTKYVAFTKNGVVQIAVKYKEEGGKIPVKIPIVLSGSTANSNDVQVTIALDKDTIQNLNFDRFRLREDLYFKELPTDFYNFESLTATIPKGANTSYLVLDLKLEGIDLVNKYILPIQIVSTSLYSPSPLKHYKKSLINIVPFNDYSGRYSVSGAVWDRTRDERSQIALTVPYRNTWVVNEKSIFFYAGVSEEEAVDRATYKLKAIFNSDSTVTLSSDNPDIHFSQQKGTFTVSKRMDDVQPYLEKTYTTVYLEYQYDDITNPSYPLKYRYAGSMVLERVKNIQIPEEDQQVQIIE</sequence>
<evidence type="ECO:0000313" key="4">
    <source>
        <dbReference type="Proteomes" id="UP000260644"/>
    </source>
</evidence>
<proteinExistence type="predicted"/>
<protein>
    <submittedName>
        <fullName evidence="3">DUF4973 domain-containing protein</fullName>
    </submittedName>
</protein>
<reference evidence="3 4" key="1">
    <citation type="submission" date="2018-07" db="EMBL/GenBank/DDBJ databases">
        <title>Chitinophaga K2CV101002-2 sp. nov., isolated from a monsoon evergreen broad-leaved forest soil.</title>
        <authorList>
            <person name="Lv Y."/>
        </authorList>
    </citation>
    <scope>NUCLEOTIDE SEQUENCE [LARGE SCALE GENOMIC DNA]</scope>
    <source>
        <strain evidence="3 4">GDMCC 1.1288</strain>
    </source>
</reference>
<keyword evidence="4" id="KW-1185">Reference proteome</keyword>